<dbReference type="OrthoDB" id="9766019at2"/>
<keyword evidence="1" id="KW-0547">Nucleotide-binding</keyword>
<evidence type="ECO:0000256" key="1">
    <source>
        <dbReference type="ARBA" id="ARBA00022741"/>
    </source>
</evidence>
<dbReference type="InterPro" id="IPR013126">
    <property type="entry name" value="Hsp_70_fam"/>
</dbReference>
<evidence type="ECO:0000256" key="3">
    <source>
        <dbReference type="ARBA" id="ARBA00023186"/>
    </source>
</evidence>
<keyword evidence="5" id="KW-1133">Transmembrane helix</keyword>
<evidence type="ECO:0000313" key="7">
    <source>
        <dbReference type="Proteomes" id="UP000199301"/>
    </source>
</evidence>
<dbReference type="PANTHER" id="PTHR45639">
    <property type="entry name" value="HSC70CB, ISOFORM G-RELATED"/>
    <property type="match status" value="1"/>
</dbReference>
<dbReference type="EMBL" id="FNKO01000002">
    <property type="protein sequence ID" value="SDQ98360.1"/>
    <property type="molecule type" value="Genomic_DNA"/>
</dbReference>
<dbReference type="STRING" id="995062.SAMN04489718_2953"/>
<dbReference type="Proteomes" id="UP000199301">
    <property type="component" value="Unassembled WGS sequence"/>
</dbReference>
<feature type="region of interest" description="Disordered" evidence="4">
    <location>
        <begin position="183"/>
        <end position="208"/>
    </location>
</feature>
<sequence length="500" mass="52301">MPYVLGVHLGTSTTSAAVMGRSGGRWTAATPFPLGSARPDVPSVVARAPDGGYLAGEAAAAKQAESHEWGCSGFVSALGEDAPLLLGGEFVHAHRLAAAMIEWVADQVAHRHGHPAEHIAVTHSSTWGPHRTHLLHLALAELGLTDITLLAEPFAVAVDYATRQGVANGGSIAVGNLGSSGSSAAVLRKDEPHDSDGTVATERGPGSGLDFLGTPVDSGESAGADLDDLVLERVRADFGEALSRLDPTEPRERGAALRLRAECSKAKEELSQRESSRVNVLLPGSSGEVPLARAHYERLARPYLEWVPEILVQAIQSASLSPEDLEAVVLAGGPARTPLLRNLVQQRLYETQPGLETIESPVRVDGSPELVAARGAACWAAEALSAATDRAVAGAETSVLMRVSDREDNSSPASSDEYDVDGAEAEIDDVSADSTAEPPRPPVEVEPMHVEPPPKRKALKVAKLSLAALLIIFGLVMTVMQGFGGSQQPASPGVMQQVGK</sequence>
<organism evidence="6 7">
    <name type="scientific">Actinopolyspora saharensis</name>
    <dbReference type="NCBI Taxonomy" id="995062"/>
    <lineage>
        <taxon>Bacteria</taxon>
        <taxon>Bacillati</taxon>
        <taxon>Actinomycetota</taxon>
        <taxon>Actinomycetes</taxon>
        <taxon>Actinopolysporales</taxon>
        <taxon>Actinopolysporaceae</taxon>
        <taxon>Actinopolyspora</taxon>
    </lineage>
</organism>
<dbReference type="GO" id="GO:0030968">
    <property type="term" value="P:endoplasmic reticulum unfolded protein response"/>
    <property type="evidence" value="ECO:0007669"/>
    <property type="project" value="TreeGrafter"/>
</dbReference>
<feature type="transmembrane region" description="Helical" evidence="5">
    <location>
        <begin position="464"/>
        <end position="483"/>
    </location>
</feature>
<evidence type="ECO:0000313" key="6">
    <source>
        <dbReference type="EMBL" id="SDQ98360.1"/>
    </source>
</evidence>
<dbReference type="Pfam" id="PF00012">
    <property type="entry name" value="HSP70"/>
    <property type="match status" value="1"/>
</dbReference>
<dbReference type="GO" id="GO:0140662">
    <property type="term" value="F:ATP-dependent protein folding chaperone"/>
    <property type="evidence" value="ECO:0007669"/>
    <property type="project" value="InterPro"/>
</dbReference>
<evidence type="ECO:0000256" key="4">
    <source>
        <dbReference type="SAM" id="MobiDB-lite"/>
    </source>
</evidence>
<feature type="compositionally biased region" description="Basic and acidic residues" evidence="4">
    <location>
        <begin position="187"/>
        <end position="196"/>
    </location>
</feature>
<evidence type="ECO:0000256" key="2">
    <source>
        <dbReference type="ARBA" id="ARBA00022840"/>
    </source>
</evidence>
<dbReference type="SUPFAM" id="SSF53067">
    <property type="entry name" value="Actin-like ATPase domain"/>
    <property type="match status" value="2"/>
</dbReference>
<dbReference type="AlphaFoldDB" id="A0A1H1FBS6"/>
<keyword evidence="5" id="KW-0472">Membrane</keyword>
<feature type="region of interest" description="Disordered" evidence="4">
    <location>
        <begin position="430"/>
        <end position="453"/>
    </location>
</feature>
<protein>
    <submittedName>
        <fullName evidence="6">Hsp70 protein</fullName>
    </submittedName>
</protein>
<accession>A0A1H1FBS6</accession>
<gene>
    <name evidence="6" type="ORF">SAMN04489718_2953</name>
</gene>
<dbReference type="GO" id="GO:0005524">
    <property type="term" value="F:ATP binding"/>
    <property type="evidence" value="ECO:0007669"/>
    <property type="project" value="UniProtKB-KW"/>
</dbReference>
<dbReference type="Gene3D" id="3.30.420.40">
    <property type="match status" value="2"/>
</dbReference>
<keyword evidence="7" id="KW-1185">Reference proteome</keyword>
<evidence type="ECO:0000256" key="5">
    <source>
        <dbReference type="SAM" id="Phobius"/>
    </source>
</evidence>
<dbReference type="PANTHER" id="PTHR45639:SF3">
    <property type="entry name" value="HYPOXIA UP-REGULATED PROTEIN 1"/>
    <property type="match status" value="1"/>
</dbReference>
<keyword evidence="2" id="KW-0067">ATP-binding</keyword>
<reference evidence="7" key="1">
    <citation type="submission" date="2016-10" db="EMBL/GenBank/DDBJ databases">
        <authorList>
            <person name="Varghese N."/>
            <person name="Submissions S."/>
        </authorList>
    </citation>
    <scope>NUCLEOTIDE SEQUENCE [LARGE SCALE GENOMIC DNA]</scope>
    <source>
        <strain evidence="7">DSM 45459</strain>
    </source>
</reference>
<proteinExistence type="predicted"/>
<dbReference type="InterPro" id="IPR043129">
    <property type="entry name" value="ATPase_NBD"/>
</dbReference>
<dbReference type="Gene3D" id="3.90.640.10">
    <property type="entry name" value="Actin, Chain A, domain 4"/>
    <property type="match status" value="1"/>
</dbReference>
<dbReference type="RefSeq" id="WP_092524764.1">
    <property type="nucleotide sequence ID" value="NZ_FNKO01000002.1"/>
</dbReference>
<keyword evidence="3" id="KW-0143">Chaperone</keyword>
<name>A0A1H1FBS6_9ACTN</name>
<keyword evidence="5" id="KW-0812">Transmembrane</keyword>